<keyword evidence="12 16" id="KW-0067">ATP-binding</keyword>
<comment type="subcellular location">
    <subcellularLocation>
        <location evidence="2 16">Cytoplasm</location>
    </subcellularLocation>
</comment>
<keyword evidence="6 16" id="KW-0963">Cytoplasm</keyword>
<dbReference type="InterPro" id="IPR013820">
    <property type="entry name" value="ATP_PRibTrfase_cat"/>
</dbReference>
<comment type="pathway">
    <text evidence="3 16">Amino-acid biosynthesis; L-histidine biosynthesis; L-histidine from 5-phospho-alpha-D-ribose 1-diphosphate: step 1/9.</text>
</comment>
<keyword evidence="10 16" id="KW-0479">Metal-binding</keyword>
<dbReference type="Gene3D" id="3.40.190.10">
    <property type="entry name" value="Periplasmic binding protein-like II"/>
    <property type="match status" value="2"/>
</dbReference>
<evidence type="ECO:0000256" key="13">
    <source>
        <dbReference type="ARBA" id="ARBA00022842"/>
    </source>
</evidence>
<reference evidence="19 20" key="1">
    <citation type="journal article" date="2016" name="Nat. Commun.">
        <title>Thousands of microbial genomes shed light on interconnected biogeochemical processes in an aquifer system.</title>
        <authorList>
            <person name="Anantharaman K."/>
            <person name="Brown C.T."/>
            <person name="Hug L.A."/>
            <person name="Sharon I."/>
            <person name="Castelle C.J."/>
            <person name="Probst A.J."/>
            <person name="Thomas B.C."/>
            <person name="Singh A."/>
            <person name="Wilkins M.J."/>
            <person name="Karaoz U."/>
            <person name="Brodie E.L."/>
            <person name="Williams K.H."/>
            <person name="Hubbard S.S."/>
            <person name="Banfield J.F."/>
        </authorList>
    </citation>
    <scope>NUCLEOTIDE SEQUENCE [LARGE SCALE GENOMIC DNA]</scope>
</reference>
<accession>A0A1F2WS07</accession>
<evidence type="ECO:0000256" key="12">
    <source>
        <dbReference type="ARBA" id="ARBA00022840"/>
    </source>
</evidence>
<dbReference type="GO" id="GO:0005524">
    <property type="term" value="F:ATP binding"/>
    <property type="evidence" value="ECO:0007669"/>
    <property type="project" value="UniProtKB-KW"/>
</dbReference>
<comment type="cofactor">
    <cofactor evidence="16">
        <name>Mg(2+)</name>
        <dbReference type="ChEBI" id="CHEBI:18420"/>
    </cofactor>
</comment>
<keyword evidence="8 16" id="KW-0328">Glycosyltransferase</keyword>
<evidence type="ECO:0000256" key="16">
    <source>
        <dbReference type="HAMAP-Rule" id="MF_00079"/>
    </source>
</evidence>
<evidence type="ECO:0000256" key="9">
    <source>
        <dbReference type="ARBA" id="ARBA00022679"/>
    </source>
</evidence>
<keyword evidence="7 16" id="KW-0028">Amino-acid biosynthesis</keyword>
<dbReference type="GO" id="GO:0003879">
    <property type="term" value="F:ATP phosphoribosyltransferase activity"/>
    <property type="evidence" value="ECO:0007669"/>
    <property type="project" value="UniProtKB-UniRule"/>
</dbReference>
<comment type="function">
    <text evidence="15 16">Catalyzes the condensation of ATP and 5-phosphoribose 1-diphosphate to form N'-(5'-phosphoribosyl)-ATP (PR-ATP). Has a crucial role in the pathway because the rate of histidine biosynthesis seems to be controlled primarily by regulation of HisG enzymatic activity.</text>
</comment>
<dbReference type="GO" id="GO:0000287">
    <property type="term" value="F:magnesium ion binding"/>
    <property type="evidence" value="ECO:0007669"/>
    <property type="project" value="UniProtKB-UniRule"/>
</dbReference>
<dbReference type="InterPro" id="IPR001348">
    <property type="entry name" value="ATP_PRibTrfase_HisG"/>
</dbReference>
<dbReference type="Pfam" id="PF01634">
    <property type="entry name" value="HisG"/>
    <property type="match status" value="1"/>
</dbReference>
<feature type="domain" description="Histidine biosynthesis HisG C-terminal" evidence="18">
    <location>
        <begin position="217"/>
        <end position="289"/>
    </location>
</feature>
<evidence type="ECO:0000259" key="18">
    <source>
        <dbReference type="Pfam" id="PF08029"/>
    </source>
</evidence>
<evidence type="ECO:0000256" key="2">
    <source>
        <dbReference type="ARBA" id="ARBA00004496"/>
    </source>
</evidence>
<comment type="catalytic activity">
    <reaction evidence="1 16">
        <text>1-(5-phospho-beta-D-ribosyl)-ATP + diphosphate = 5-phospho-alpha-D-ribose 1-diphosphate + ATP</text>
        <dbReference type="Rhea" id="RHEA:18473"/>
        <dbReference type="ChEBI" id="CHEBI:30616"/>
        <dbReference type="ChEBI" id="CHEBI:33019"/>
        <dbReference type="ChEBI" id="CHEBI:58017"/>
        <dbReference type="ChEBI" id="CHEBI:73183"/>
        <dbReference type="EC" id="2.4.2.17"/>
    </reaction>
</comment>
<keyword evidence="13 16" id="KW-0460">Magnesium</keyword>
<comment type="activity regulation">
    <text evidence="16">Feedback inhibited by histidine.</text>
</comment>
<evidence type="ECO:0000256" key="8">
    <source>
        <dbReference type="ARBA" id="ARBA00022676"/>
    </source>
</evidence>
<sequence>MLKLVIPKGSLENTTLDILSDADLTVRRSGDREYHAQIEDPRIDQVRILRPQEIPKYVEDGFFDMGITGYDWICESGAEVVELADLPYTKMAVGTIVRLVLAVPGSCPYSRPEELPDGIRVSTEYPNIVKRYFERLGKNVAIYLSYGATEAKVPEIADAIVELTETGGTLRKHGLLIIDTVLESTTRLIANRQSYEDREKRALMEEIRLLILGALNARGKVLIKFNVLERDLEKVVEILPSLKAPTLSRLFNQDYYAVESVVEKKGINVLIPELVKRGAQDIIELPISKIVD</sequence>
<evidence type="ECO:0000313" key="20">
    <source>
        <dbReference type="Proteomes" id="UP000177876"/>
    </source>
</evidence>
<keyword evidence="9 16" id="KW-0808">Transferase</keyword>
<evidence type="ECO:0000256" key="14">
    <source>
        <dbReference type="ARBA" id="ARBA00023102"/>
    </source>
</evidence>
<dbReference type="AlphaFoldDB" id="A0A1F2WS07"/>
<dbReference type="PANTHER" id="PTHR21403:SF10">
    <property type="entry name" value="ATP PHOSPHORIBOSYLTRANSFERASE"/>
    <property type="match status" value="1"/>
</dbReference>
<evidence type="ECO:0000256" key="7">
    <source>
        <dbReference type="ARBA" id="ARBA00022605"/>
    </source>
</evidence>
<evidence type="ECO:0000256" key="1">
    <source>
        <dbReference type="ARBA" id="ARBA00000915"/>
    </source>
</evidence>
<evidence type="ECO:0000256" key="4">
    <source>
        <dbReference type="ARBA" id="ARBA00007955"/>
    </source>
</evidence>
<dbReference type="HAMAP" id="MF_00079">
    <property type="entry name" value="HisG_Long"/>
    <property type="match status" value="1"/>
</dbReference>
<evidence type="ECO:0000256" key="6">
    <source>
        <dbReference type="ARBA" id="ARBA00022490"/>
    </source>
</evidence>
<dbReference type="EC" id="2.4.2.17" evidence="5 16"/>
<dbReference type="Pfam" id="PF08029">
    <property type="entry name" value="HisG_C"/>
    <property type="match status" value="1"/>
</dbReference>
<dbReference type="Proteomes" id="UP000177876">
    <property type="component" value="Unassembled WGS sequence"/>
</dbReference>
<comment type="caution">
    <text evidence="19">The sequence shown here is derived from an EMBL/GenBank/DDBJ whole genome shotgun (WGS) entry which is preliminary data.</text>
</comment>
<dbReference type="CDD" id="cd13593">
    <property type="entry name" value="PBP2_HisGL3"/>
    <property type="match status" value="1"/>
</dbReference>
<dbReference type="GO" id="GO:0000105">
    <property type="term" value="P:L-histidine biosynthetic process"/>
    <property type="evidence" value="ECO:0007669"/>
    <property type="project" value="UniProtKB-UniRule"/>
</dbReference>
<dbReference type="InterPro" id="IPR013115">
    <property type="entry name" value="HisG_C"/>
</dbReference>
<evidence type="ECO:0000256" key="5">
    <source>
        <dbReference type="ARBA" id="ARBA00011946"/>
    </source>
</evidence>
<dbReference type="SUPFAM" id="SSF53850">
    <property type="entry name" value="Periplasmic binding protein-like II"/>
    <property type="match status" value="1"/>
</dbReference>
<evidence type="ECO:0000259" key="17">
    <source>
        <dbReference type="Pfam" id="PF01634"/>
    </source>
</evidence>
<dbReference type="GO" id="GO:0005737">
    <property type="term" value="C:cytoplasm"/>
    <property type="evidence" value="ECO:0007669"/>
    <property type="project" value="UniProtKB-SubCell"/>
</dbReference>
<dbReference type="InterPro" id="IPR011322">
    <property type="entry name" value="N-reg_PII-like_a/b"/>
</dbReference>
<evidence type="ECO:0000256" key="10">
    <source>
        <dbReference type="ARBA" id="ARBA00022723"/>
    </source>
</evidence>
<comment type="similarity">
    <text evidence="4 16">Belongs to the ATP phosphoribosyltransferase family. Long subfamily.</text>
</comment>
<protein>
    <recommendedName>
        <fullName evidence="5 16">ATP phosphoribosyltransferase</fullName>
        <shortName evidence="16">ATP-PRT</shortName>
        <shortName evidence="16">ATP-PRTase</shortName>
        <ecNumber evidence="5 16">2.4.2.17</ecNumber>
    </recommendedName>
</protein>
<evidence type="ECO:0000313" key="19">
    <source>
        <dbReference type="EMBL" id="OFW59590.1"/>
    </source>
</evidence>
<name>A0A1F2WS07_9ACTN</name>
<evidence type="ECO:0000256" key="3">
    <source>
        <dbReference type="ARBA" id="ARBA00004667"/>
    </source>
</evidence>
<dbReference type="UniPathway" id="UPA00031">
    <property type="reaction ID" value="UER00006"/>
</dbReference>
<dbReference type="STRING" id="1797197.A2Y75_01240"/>
<dbReference type="PANTHER" id="PTHR21403">
    <property type="entry name" value="ATP PHOSPHORIBOSYLTRANSFERASE ATP-PRTASE"/>
    <property type="match status" value="1"/>
</dbReference>
<dbReference type="InterPro" id="IPR020621">
    <property type="entry name" value="ATP-PRT_HisG_long"/>
</dbReference>
<feature type="domain" description="ATP phosphoribosyltransferase catalytic" evidence="17">
    <location>
        <begin position="50"/>
        <end position="207"/>
    </location>
</feature>
<dbReference type="InterPro" id="IPR015867">
    <property type="entry name" value="N-reg_PII/ATP_PRibTrfase_C"/>
</dbReference>
<dbReference type="EMBL" id="MELK01000013">
    <property type="protein sequence ID" value="OFW59590.1"/>
    <property type="molecule type" value="Genomic_DNA"/>
</dbReference>
<organism evidence="19 20">
    <name type="scientific">Candidatus Solincola sediminis</name>
    <dbReference type="NCBI Taxonomy" id="1797199"/>
    <lineage>
        <taxon>Bacteria</taxon>
        <taxon>Bacillati</taxon>
        <taxon>Actinomycetota</taxon>
        <taxon>Candidatus Geothermincolia</taxon>
        <taxon>Candidatus Geothermincolales</taxon>
        <taxon>Candidatus Geothermincolaceae</taxon>
        <taxon>Candidatus Solincola</taxon>
    </lineage>
</organism>
<evidence type="ECO:0000256" key="11">
    <source>
        <dbReference type="ARBA" id="ARBA00022741"/>
    </source>
</evidence>
<keyword evidence="11 16" id="KW-0547">Nucleotide-binding</keyword>
<proteinExistence type="inferred from homology"/>
<dbReference type="SUPFAM" id="SSF54913">
    <property type="entry name" value="GlnB-like"/>
    <property type="match status" value="1"/>
</dbReference>
<dbReference type="NCBIfam" id="TIGR03455">
    <property type="entry name" value="HisG_C-term"/>
    <property type="match status" value="1"/>
</dbReference>
<dbReference type="Gene3D" id="3.30.70.120">
    <property type="match status" value="1"/>
</dbReference>
<gene>
    <name evidence="16" type="primary">hisG</name>
    <name evidence="19" type="ORF">A2Y75_01240</name>
</gene>
<evidence type="ECO:0000256" key="15">
    <source>
        <dbReference type="ARBA" id="ARBA00024861"/>
    </source>
</evidence>
<keyword evidence="14 16" id="KW-0368">Histidine biosynthesis</keyword>
<dbReference type="NCBIfam" id="TIGR00070">
    <property type="entry name" value="hisG"/>
    <property type="match status" value="1"/>
</dbReference>